<dbReference type="InterPro" id="IPR011037">
    <property type="entry name" value="Pyrv_Knase-like_insert_dom_sf"/>
</dbReference>
<reference evidence="2 3" key="1">
    <citation type="journal article" date="1999" name="Science">
        <title>Genome sequence of the radioresistant bacterium Deinococcus radiodurans R1.</title>
        <authorList>
            <person name="White O."/>
            <person name="Eisen J.A."/>
            <person name="Heidelberg J.F."/>
            <person name="Hickey E.K."/>
            <person name="Peterson J.D."/>
            <person name="Dodson R.J."/>
            <person name="Haft D.H."/>
            <person name="Gwinn M.L."/>
            <person name="Nelson W.C."/>
            <person name="Richardson D.L."/>
            <person name="Moffat K.S."/>
            <person name="Qin H."/>
            <person name="Jiang L."/>
            <person name="Pamphile W."/>
            <person name="Crosby M."/>
            <person name="Shen M."/>
            <person name="Vamathevan J.J."/>
            <person name="Lam P."/>
            <person name="McDonald L."/>
            <person name="Utterback T."/>
            <person name="Zalewski C."/>
            <person name="Makarova K.S."/>
            <person name="Aravind L."/>
            <person name="Daly M.J."/>
            <person name="Minton K.W."/>
            <person name="Fleischmann R.D."/>
            <person name="Ketchum K.A."/>
            <person name="Nelson K.E."/>
            <person name="Salzberg S."/>
            <person name="Smith H.O."/>
            <person name="Venter J.C."/>
            <person name="Fraser C.M."/>
        </authorList>
    </citation>
    <scope>NUCLEOTIDE SEQUENCE [LARGE SCALE GENOMIC DNA]</scope>
    <source>
        <strain evidence="3">ATCC 13939 / DSM 20539 / JCM 16871 / LMG 4051 / NBRC 15346 / NCIMB 9279 / R1 / VKM B-1422</strain>
    </source>
</reference>
<dbReference type="eggNOG" id="COG2258">
    <property type="taxonomic scope" value="Bacteria"/>
</dbReference>
<evidence type="ECO:0000313" key="3">
    <source>
        <dbReference type="Proteomes" id="UP000002524"/>
    </source>
</evidence>
<dbReference type="EMBL" id="AE000513">
    <property type="protein sequence ID" value="AAF11435.1"/>
    <property type="molecule type" value="Genomic_DNA"/>
</dbReference>
<sequence>MLRGGAPAVRMNAMKIISVNVGQPTALQVGQRTAVSGIRKHPVPGRVQVGEKGLEGDHVLNRRYHGGPDQAVYVYTREDYDHWTELLGRALEPGAFGENVLISGAESAEVRVGERFLLGAVEIEVTAPRLPCSTLGARMEDAGFVKRFKAARRPGFYARVLQSGDIGRGDPVTRTPAPDGAPTIGELFDADFAKSHDPAELRAWLTFPLGKRQRKEVEKWLAKAEG</sequence>
<gene>
    <name evidence="2" type="ordered locus">DR_1883</name>
</gene>
<dbReference type="InterPro" id="IPR052353">
    <property type="entry name" value="Benzoxazolinone_Detox_Enz"/>
</dbReference>
<dbReference type="HOGENOM" id="CLU_082566_0_1_0"/>
<dbReference type="Gene3D" id="2.40.33.20">
    <property type="entry name" value="PK beta-barrel domain-like"/>
    <property type="match status" value="1"/>
</dbReference>
<protein>
    <recommendedName>
        <fullName evidence="1">MOSC domain-containing protein</fullName>
    </recommendedName>
</protein>
<dbReference type="PANTHER" id="PTHR30212:SF2">
    <property type="entry name" value="PROTEIN YIIM"/>
    <property type="match status" value="1"/>
</dbReference>
<dbReference type="OrthoDB" id="9786134at2"/>
<dbReference type="Pfam" id="PF03475">
    <property type="entry name" value="YiiM_3-alpha"/>
    <property type="match status" value="1"/>
</dbReference>
<dbReference type="FunCoup" id="Q9RT82">
    <property type="interactions" value="27"/>
</dbReference>
<dbReference type="Proteomes" id="UP000002524">
    <property type="component" value="Chromosome 1"/>
</dbReference>
<dbReference type="SUPFAM" id="SSF50800">
    <property type="entry name" value="PK beta-barrel domain-like"/>
    <property type="match status" value="1"/>
</dbReference>
<dbReference type="PROSITE" id="PS51340">
    <property type="entry name" value="MOSC"/>
    <property type="match status" value="1"/>
</dbReference>
<feature type="domain" description="MOSC" evidence="1">
    <location>
        <begin position="41"/>
        <end position="175"/>
    </location>
</feature>
<dbReference type="AlphaFoldDB" id="Q9RT82"/>
<dbReference type="STRING" id="243230.DR_1883"/>
<dbReference type="InParanoid" id="Q9RT82"/>
<dbReference type="GO" id="GO:0030170">
    <property type="term" value="F:pyridoxal phosphate binding"/>
    <property type="evidence" value="ECO:0007669"/>
    <property type="project" value="InterPro"/>
</dbReference>
<dbReference type="InterPro" id="IPR005302">
    <property type="entry name" value="MoCF_Sase_C"/>
</dbReference>
<keyword evidence="3" id="KW-1185">Reference proteome</keyword>
<dbReference type="PIR" id="C75343">
    <property type="entry name" value="C75343"/>
</dbReference>
<dbReference type="EnsemblBacteria" id="AAF11435">
    <property type="protein sequence ID" value="AAF11435"/>
    <property type="gene ID" value="DR_1883"/>
</dbReference>
<dbReference type="GO" id="GO:0030151">
    <property type="term" value="F:molybdenum ion binding"/>
    <property type="evidence" value="ECO:0007669"/>
    <property type="project" value="InterPro"/>
</dbReference>
<dbReference type="KEGG" id="dra:DR_1883"/>
<dbReference type="GO" id="GO:0005829">
    <property type="term" value="C:cytosol"/>
    <property type="evidence" value="ECO:0000318"/>
    <property type="project" value="GO_Central"/>
</dbReference>
<evidence type="ECO:0000313" key="2">
    <source>
        <dbReference type="EMBL" id="AAF11435.1"/>
    </source>
</evidence>
<dbReference type="InterPro" id="IPR005163">
    <property type="entry name" value="Tri_helical_YiiM-like"/>
</dbReference>
<name>Q9RT82_DEIRA</name>
<organism evidence="2 3">
    <name type="scientific">Deinococcus radiodurans (strain ATCC 13939 / DSM 20539 / JCM 16871 / CCUG 27074 / LMG 4051 / NBRC 15346 / NCIMB 9279 / VKM B-1422 / R1)</name>
    <dbReference type="NCBI Taxonomy" id="243230"/>
    <lineage>
        <taxon>Bacteria</taxon>
        <taxon>Thermotogati</taxon>
        <taxon>Deinococcota</taxon>
        <taxon>Deinococci</taxon>
        <taxon>Deinococcales</taxon>
        <taxon>Deinococcaceae</taxon>
        <taxon>Deinococcus</taxon>
    </lineage>
</organism>
<dbReference type="DNASU" id="1797309"/>
<dbReference type="Pfam" id="PF03473">
    <property type="entry name" value="MOSC"/>
    <property type="match status" value="1"/>
</dbReference>
<proteinExistence type="predicted"/>
<evidence type="ECO:0000259" key="1">
    <source>
        <dbReference type="PROSITE" id="PS51340"/>
    </source>
</evidence>
<dbReference type="PANTHER" id="PTHR30212">
    <property type="entry name" value="PROTEIN YIIM"/>
    <property type="match status" value="1"/>
</dbReference>
<accession>Q9RT82</accession>
<dbReference type="GO" id="GO:0016491">
    <property type="term" value="F:oxidoreductase activity"/>
    <property type="evidence" value="ECO:0000318"/>
    <property type="project" value="GO_Central"/>
</dbReference>
<dbReference type="PaxDb" id="243230-DR_1883"/>
<dbReference type="PATRIC" id="fig|243230.17.peg.2095"/>